<gene>
    <name evidence="1" type="ORF">DGAL_LOCUS10327</name>
</gene>
<evidence type="ECO:0000313" key="1">
    <source>
        <dbReference type="EMBL" id="CAH0107043.1"/>
    </source>
</evidence>
<name>A0A8J2WL95_9CRUS</name>
<comment type="caution">
    <text evidence="1">The sequence shown here is derived from an EMBL/GenBank/DDBJ whole genome shotgun (WGS) entry which is preliminary data.</text>
</comment>
<keyword evidence="2" id="KW-1185">Reference proteome</keyword>
<accession>A0A8J2WL95</accession>
<dbReference type="EMBL" id="CAKKLH010000246">
    <property type="protein sequence ID" value="CAH0107043.1"/>
    <property type="molecule type" value="Genomic_DNA"/>
</dbReference>
<protein>
    <recommendedName>
        <fullName evidence="3">EOG090X09QP</fullName>
    </recommendedName>
</protein>
<evidence type="ECO:0008006" key="3">
    <source>
        <dbReference type="Google" id="ProtNLM"/>
    </source>
</evidence>
<dbReference type="AlphaFoldDB" id="A0A8J2WL95"/>
<dbReference type="Pfam" id="PF10184">
    <property type="entry name" value="DUF2358"/>
    <property type="match status" value="1"/>
</dbReference>
<proteinExistence type="predicted"/>
<evidence type="ECO:0000313" key="2">
    <source>
        <dbReference type="Proteomes" id="UP000789390"/>
    </source>
</evidence>
<dbReference type="InterPro" id="IPR018790">
    <property type="entry name" value="DUF2358"/>
</dbReference>
<dbReference type="Proteomes" id="UP000789390">
    <property type="component" value="Unassembled WGS sequence"/>
</dbReference>
<dbReference type="PANTHER" id="PTHR31094">
    <property type="entry name" value="RIKEN CDNA 2310061I04 GENE"/>
    <property type="match status" value="1"/>
</dbReference>
<sequence>MASGFRCLSLRASYPTSNPLVWTKSNQSIDLIVNNRVYGAVNKSFNGVQCYIDKPKALAISRFHSFGESVPNDNHISKNTVDGLLHLENNPKMVENHYTALSLQQHIQANDFVRQFKSTSNFLLGHEQLEHCHLKIEDAQLQNTLTSLTVDQSSFAAYFSSQLSCNERLLLSTGIPSTNVSNNVQNQGLPTPSQLQNVFDVLSSTLPRLFIQPMNYKIYSQDVVFENRIRGTRTVGLYNYVKQVALLRCVGHLKFAYVRFEILKITQHPEEGTIKVRWRISGISGMKVLLQFWRYKLWQWKELLQKQESWYDGFSTFHVNSNGVVSLHVADKMMPDDEKITEKNKGLLAAKLALLLGLLPQQNSNNLSDVMENLLINSTGPGKNLVSS</sequence>
<dbReference type="PANTHER" id="PTHR31094:SF2">
    <property type="entry name" value="RIKEN CDNA 2310061I04 GENE"/>
    <property type="match status" value="1"/>
</dbReference>
<reference evidence="1" key="1">
    <citation type="submission" date="2021-11" db="EMBL/GenBank/DDBJ databases">
        <authorList>
            <person name="Schell T."/>
        </authorList>
    </citation>
    <scope>NUCLEOTIDE SEQUENCE</scope>
    <source>
        <strain evidence="1">M5</strain>
    </source>
</reference>
<organism evidence="1 2">
    <name type="scientific">Daphnia galeata</name>
    <dbReference type="NCBI Taxonomy" id="27404"/>
    <lineage>
        <taxon>Eukaryota</taxon>
        <taxon>Metazoa</taxon>
        <taxon>Ecdysozoa</taxon>
        <taxon>Arthropoda</taxon>
        <taxon>Crustacea</taxon>
        <taxon>Branchiopoda</taxon>
        <taxon>Diplostraca</taxon>
        <taxon>Cladocera</taxon>
        <taxon>Anomopoda</taxon>
        <taxon>Daphniidae</taxon>
        <taxon>Daphnia</taxon>
    </lineage>
</organism>
<dbReference type="OrthoDB" id="44820at2759"/>